<proteinExistence type="predicted"/>
<accession>R7VLR6</accession>
<dbReference type="InterPro" id="IPR011990">
    <property type="entry name" value="TPR-like_helical_dom_sf"/>
</dbReference>
<dbReference type="SUPFAM" id="SSF48452">
    <property type="entry name" value="TPR-like"/>
    <property type="match status" value="1"/>
</dbReference>
<gene>
    <name evidence="5" type="ORF">CAPTEDRAFT_188350</name>
</gene>
<dbReference type="Proteomes" id="UP000014760">
    <property type="component" value="Unassembled WGS sequence"/>
</dbReference>
<reference evidence="7" key="1">
    <citation type="submission" date="2012-12" db="EMBL/GenBank/DDBJ databases">
        <authorList>
            <person name="Hellsten U."/>
            <person name="Grimwood J."/>
            <person name="Chapman J.A."/>
            <person name="Shapiro H."/>
            <person name="Aerts A."/>
            <person name="Otillar R.P."/>
            <person name="Terry A.Y."/>
            <person name="Boore J.L."/>
            <person name="Simakov O."/>
            <person name="Marletaz F."/>
            <person name="Cho S.-J."/>
            <person name="Edsinger-Gonzales E."/>
            <person name="Havlak P."/>
            <person name="Kuo D.-H."/>
            <person name="Larsson T."/>
            <person name="Lv J."/>
            <person name="Arendt D."/>
            <person name="Savage R."/>
            <person name="Osoegawa K."/>
            <person name="de Jong P."/>
            <person name="Lindberg D.R."/>
            <person name="Seaver E.C."/>
            <person name="Weisblat D.A."/>
            <person name="Putnam N.H."/>
            <person name="Grigoriev I.V."/>
            <person name="Rokhsar D.S."/>
        </authorList>
    </citation>
    <scope>NUCLEOTIDE SEQUENCE</scope>
    <source>
        <strain evidence="7">I ESC-2004</strain>
    </source>
</reference>
<dbReference type="HOGENOM" id="CLU_612872_0_0_1"/>
<dbReference type="Gene3D" id="1.25.40.10">
    <property type="entry name" value="Tetratricopeptide repeat domain"/>
    <property type="match status" value="1"/>
</dbReference>
<keyword evidence="2" id="KW-0175">Coiled coil</keyword>
<keyword evidence="1" id="KW-0802">TPR repeat</keyword>
<dbReference type="PANTHER" id="PTHR46423:SF1">
    <property type="entry name" value="RNA POLYMERASE II-ASSOCIATED PROTEIN 3"/>
    <property type="match status" value="1"/>
</dbReference>
<evidence type="ECO:0000256" key="3">
    <source>
        <dbReference type="SAM" id="MobiDB-lite"/>
    </source>
</evidence>
<dbReference type="AlphaFoldDB" id="R7VLR6"/>
<dbReference type="InterPro" id="IPR051966">
    <property type="entry name" value="RPAP3"/>
</dbReference>
<evidence type="ECO:0000313" key="5">
    <source>
        <dbReference type="EMBL" id="ELU18511.1"/>
    </source>
</evidence>
<evidence type="ECO:0000313" key="7">
    <source>
        <dbReference type="Proteomes" id="UP000014760"/>
    </source>
</evidence>
<feature type="region of interest" description="Disordered" evidence="3">
    <location>
        <begin position="267"/>
        <end position="301"/>
    </location>
</feature>
<name>R7VLR6_CAPTE</name>
<reference evidence="6" key="3">
    <citation type="submission" date="2015-06" db="UniProtKB">
        <authorList>
            <consortium name="EnsemblMetazoa"/>
        </authorList>
    </citation>
    <scope>IDENTIFICATION</scope>
</reference>
<dbReference type="OrthoDB" id="629492at2759"/>
<feature type="domain" description="TTC3/DZIP3-like helical" evidence="4">
    <location>
        <begin position="338"/>
        <end position="439"/>
    </location>
</feature>
<dbReference type="SMART" id="SM00028">
    <property type="entry name" value="TPR"/>
    <property type="match status" value="3"/>
</dbReference>
<dbReference type="GO" id="GO:0101031">
    <property type="term" value="C:protein folding chaperone complex"/>
    <property type="evidence" value="ECO:0007669"/>
    <property type="project" value="TreeGrafter"/>
</dbReference>
<reference evidence="5 7" key="2">
    <citation type="journal article" date="2013" name="Nature">
        <title>Insights into bilaterian evolution from three spiralian genomes.</title>
        <authorList>
            <person name="Simakov O."/>
            <person name="Marletaz F."/>
            <person name="Cho S.J."/>
            <person name="Edsinger-Gonzales E."/>
            <person name="Havlak P."/>
            <person name="Hellsten U."/>
            <person name="Kuo D.H."/>
            <person name="Larsson T."/>
            <person name="Lv J."/>
            <person name="Arendt D."/>
            <person name="Savage R."/>
            <person name="Osoegawa K."/>
            <person name="de Jong P."/>
            <person name="Grimwood J."/>
            <person name="Chapman J.A."/>
            <person name="Shapiro H."/>
            <person name="Aerts A."/>
            <person name="Otillar R.P."/>
            <person name="Terry A.Y."/>
            <person name="Boore J.L."/>
            <person name="Grigoriev I.V."/>
            <person name="Lindberg D.R."/>
            <person name="Seaver E.C."/>
            <person name="Weisblat D.A."/>
            <person name="Putnam N.H."/>
            <person name="Rokhsar D.S."/>
        </authorList>
    </citation>
    <scope>NUCLEOTIDE SEQUENCE</scope>
    <source>
        <strain evidence="5 7">I ESC-2004</strain>
    </source>
</reference>
<evidence type="ECO:0000313" key="6">
    <source>
        <dbReference type="EnsemblMetazoa" id="CapteP188350"/>
    </source>
</evidence>
<dbReference type="STRING" id="283909.R7VLR6"/>
<evidence type="ECO:0000259" key="4">
    <source>
        <dbReference type="Pfam" id="PF24525"/>
    </source>
</evidence>
<protein>
    <recommendedName>
        <fullName evidence="4">TTC3/DZIP3-like helical domain-containing protein</fullName>
    </recommendedName>
</protein>
<dbReference type="EMBL" id="KB291874">
    <property type="protein sequence ID" value="ELU18511.1"/>
    <property type="molecule type" value="Genomic_DNA"/>
</dbReference>
<dbReference type="EMBL" id="AMQN01003776">
    <property type="status" value="NOT_ANNOTATED_CDS"/>
    <property type="molecule type" value="Genomic_DNA"/>
</dbReference>
<evidence type="ECO:0000256" key="1">
    <source>
        <dbReference type="ARBA" id="ARBA00022803"/>
    </source>
</evidence>
<dbReference type="EnsemblMetazoa" id="CapteT188350">
    <property type="protein sequence ID" value="CapteP188350"/>
    <property type="gene ID" value="CapteG188350"/>
</dbReference>
<evidence type="ECO:0000256" key="2">
    <source>
        <dbReference type="SAM" id="Coils"/>
    </source>
</evidence>
<feature type="compositionally biased region" description="Basic and acidic residues" evidence="3">
    <location>
        <begin position="290"/>
        <end position="301"/>
    </location>
</feature>
<keyword evidence="7" id="KW-1185">Reference proteome</keyword>
<dbReference type="InterPro" id="IPR019734">
    <property type="entry name" value="TPR_rpt"/>
</dbReference>
<sequence>MAETVINPDALRRWIDLQRTKSRAEDEHWFQKCLECAFLQVSPMCLKKDLVDATWWDLLVKHELVYDQRLAQVVWSYDQHRDFGAVLRMCETMLVINPYQREIFGGSLHQGVACMLYAAKKYFQMIRHVLASELSEKPLQLWLCDESNIKEAGDLRQAGNEQFQKGNFADAVALYTKGLELNPFCHLLYGNRAMCYSKMKDFSEAFLSGIYATFCNQFYAKGYHHAIKAACKLGMLQEAFGICTAALLLIPDNEDLKILMGKIQCSSQDQPGSPPGPNKRSEPAAPGDPPRTESKPAKTVELKPPKIEKVKLVEAQSQLSYLEGVVADLKTEIARVRKEEVEEVAEMKQKTIQAEVEVLGLRKEAELRRLQKMLERAETTAKAAGEDFVRQGTLAARETHMTCLMQVAVIKRAMGQVERHSKDQIQMVKRGTPLKLVPPFYAPNAFI</sequence>
<dbReference type="PANTHER" id="PTHR46423">
    <property type="entry name" value="RNA POLYMERASE II-ASSOCIATED PROTEIN 3"/>
    <property type="match status" value="1"/>
</dbReference>
<dbReference type="InterPro" id="IPR056872">
    <property type="entry name" value="TTC3/DZIP3-like_helical"/>
</dbReference>
<feature type="coiled-coil region" evidence="2">
    <location>
        <begin position="360"/>
        <end position="387"/>
    </location>
</feature>
<organism evidence="5">
    <name type="scientific">Capitella teleta</name>
    <name type="common">Polychaete worm</name>
    <dbReference type="NCBI Taxonomy" id="283909"/>
    <lineage>
        <taxon>Eukaryota</taxon>
        <taxon>Metazoa</taxon>
        <taxon>Spiralia</taxon>
        <taxon>Lophotrochozoa</taxon>
        <taxon>Annelida</taxon>
        <taxon>Polychaeta</taxon>
        <taxon>Sedentaria</taxon>
        <taxon>Scolecida</taxon>
        <taxon>Capitellidae</taxon>
        <taxon>Capitella</taxon>
    </lineage>
</organism>
<dbReference type="Pfam" id="PF24525">
    <property type="entry name" value="TTC3"/>
    <property type="match status" value="1"/>
</dbReference>